<accession>A0A8J3ECZ3</accession>
<evidence type="ECO:0000313" key="2">
    <source>
        <dbReference type="Proteomes" id="UP000597507"/>
    </source>
</evidence>
<evidence type="ECO:0000313" key="1">
    <source>
        <dbReference type="EMBL" id="GGG37680.1"/>
    </source>
</evidence>
<keyword evidence="2" id="KW-1185">Reference proteome</keyword>
<comment type="caution">
    <text evidence="1">The sequence shown here is derived from an EMBL/GenBank/DDBJ whole genome shotgun (WGS) entry which is preliminary data.</text>
</comment>
<dbReference type="EMBL" id="BMKS01000007">
    <property type="protein sequence ID" value="GGG37680.1"/>
    <property type="molecule type" value="Genomic_DNA"/>
</dbReference>
<gene>
    <name evidence="1" type="ORF">GCM10010964_26900</name>
</gene>
<name>A0A8J3ECZ3_9PROT</name>
<dbReference type="Proteomes" id="UP000597507">
    <property type="component" value="Unassembled WGS sequence"/>
</dbReference>
<sequence length="217" mass="23375">MAAGMLRYDELRTAPNAGEPAADRQNGAAAAALRGRGGALFGVWLPLVGLSINTVVVASVWDGDPPASPGAGLLETDAAVIGQRSRAFAPLARGVVPPSPARGGIHTHRWFVLREADVERLVALTLPAWEALEADSAARIEGLWRCRETEPEGVATLLMLVWYPSLAEWEATRFWRPKPAGAAQPNRDAWAGAFRQRRDLLLDSWVTVHRLVPPAPA</sequence>
<reference evidence="1 2" key="1">
    <citation type="journal article" date="2014" name="Int. J. Syst. Evol. Microbiol.">
        <title>Complete genome sequence of Corynebacterium casei LMG S-19264T (=DSM 44701T), isolated from a smear-ripened cheese.</title>
        <authorList>
            <consortium name="US DOE Joint Genome Institute (JGI-PGF)"/>
            <person name="Walter F."/>
            <person name="Albersmeier A."/>
            <person name="Kalinowski J."/>
            <person name="Ruckert C."/>
        </authorList>
    </citation>
    <scope>NUCLEOTIDE SEQUENCE [LARGE SCALE GENOMIC DNA]</scope>
    <source>
        <strain evidence="1 2">CGMCC 1.16330</strain>
    </source>
</reference>
<proteinExistence type="predicted"/>
<dbReference type="AlphaFoldDB" id="A0A8J3ECZ3"/>
<dbReference type="RefSeq" id="WP_188901020.1">
    <property type="nucleotide sequence ID" value="NZ_BMKS01000007.1"/>
</dbReference>
<protein>
    <submittedName>
        <fullName evidence="1">Uncharacterized protein</fullName>
    </submittedName>
</protein>
<organism evidence="1 2">
    <name type="scientific">Caldovatus sediminis</name>
    <dbReference type="NCBI Taxonomy" id="2041189"/>
    <lineage>
        <taxon>Bacteria</taxon>
        <taxon>Pseudomonadati</taxon>
        <taxon>Pseudomonadota</taxon>
        <taxon>Alphaproteobacteria</taxon>
        <taxon>Acetobacterales</taxon>
        <taxon>Roseomonadaceae</taxon>
        <taxon>Caldovatus</taxon>
    </lineage>
</organism>